<protein>
    <submittedName>
        <fullName evidence="1">Uncharacterized protein</fullName>
    </submittedName>
</protein>
<comment type="caution">
    <text evidence="1">The sequence shown here is derived from an EMBL/GenBank/DDBJ whole genome shotgun (WGS) entry which is preliminary data.</text>
</comment>
<reference evidence="2" key="1">
    <citation type="journal article" date="2024" name="Proc. Natl. Acad. Sci. U.S.A.">
        <title>Extraordinary preservation of gene collinearity over three hundred million years revealed in homosporous lycophytes.</title>
        <authorList>
            <person name="Li C."/>
            <person name="Wickell D."/>
            <person name="Kuo L.Y."/>
            <person name="Chen X."/>
            <person name="Nie B."/>
            <person name="Liao X."/>
            <person name="Peng D."/>
            <person name="Ji J."/>
            <person name="Jenkins J."/>
            <person name="Williams M."/>
            <person name="Shu S."/>
            <person name="Plott C."/>
            <person name="Barry K."/>
            <person name="Rajasekar S."/>
            <person name="Grimwood J."/>
            <person name="Han X."/>
            <person name="Sun S."/>
            <person name="Hou Z."/>
            <person name="He W."/>
            <person name="Dai G."/>
            <person name="Sun C."/>
            <person name="Schmutz J."/>
            <person name="Leebens-Mack J.H."/>
            <person name="Li F.W."/>
            <person name="Wang L."/>
        </authorList>
    </citation>
    <scope>NUCLEOTIDE SEQUENCE [LARGE SCALE GENOMIC DNA]</scope>
    <source>
        <strain evidence="2">cv. PW_Plant_1</strain>
    </source>
</reference>
<keyword evidence="2" id="KW-1185">Reference proteome</keyword>
<name>A0ACC2AXD4_DIPCM</name>
<dbReference type="Proteomes" id="UP001162992">
    <property type="component" value="Chromosome 19"/>
</dbReference>
<organism evidence="1 2">
    <name type="scientific">Diphasiastrum complanatum</name>
    <name type="common">Issler's clubmoss</name>
    <name type="synonym">Lycopodium complanatum</name>
    <dbReference type="NCBI Taxonomy" id="34168"/>
    <lineage>
        <taxon>Eukaryota</taxon>
        <taxon>Viridiplantae</taxon>
        <taxon>Streptophyta</taxon>
        <taxon>Embryophyta</taxon>
        <taxon>Tracheophyta</taxon>
        <taxon>Lycopodiopsida</taxon>
        <taxon>Lycopodiales</taxon>
        <taxon>Lycopodiaceae</taxon>
        <taxon>Lycopodioideae</taxon>
        <taxon>Diphasiastrum</taxon>
    </lineage>
</organism>
<evidence type="ECO:0000313" key="1">
    <source>
        <dbReference type="EMBL" id="KAJ7522090.1"/>
    </source>
</evidence>
<evidence type="ECO:0000313" key="2">
    <source>
        <dbReference type="Proteomes" id="UP001162992"/>
    </source>
</evidence>
<gene>
    <name evidence="1" type="ORF">O6H91_19G082700</name>
</gene>
<proteinExistence type="predicted"/>
<dbReference type="EMBL" id="CM055110">
    <property type="protein sequence ID" value="KAJ7522090.1"/>
    <property type="molecule type" value="Genomic_DNA"/>
</dbReference>
<accession>A0ACC2AXD4</accession>
<sequence length="91" mass="10379">MPLVCIQLLDQLWFYHLILCKFSAFLSFYGAEEGITHAQTIKQKTLTLSQLTFSSRFLISFPLSSPTSSIKLLFLVFPPYVVQTYPPNSQS</sequence>